<keyword evidence="5" id="KW-1185">Reference proteome</keyword>
<evidence type="ECO:0000259" key="3">
    <source>
        <dbReference type="PROSITE" id="PS50822"/>
    </source>
</evidence>
<proteinExistence type="inferred from homology"/>
<name>A0A261XW52_9FUNG</name>
<reference evidence="4 5" key="1">
    <citation type="journal article" date="2017" name="Mycologia">
        <title>Bifiguratus adelaidae, gen. et sp. nov., a new member of Mucoromycotina in endophytic and soil-dwelling habitats.</title>
        <authorList>
            <person name="Torres-Cruz T.J."/>
            <person name="Billingsley Tobias T.L."/>
            <person name="Almatruk M."/>
            <person name="Hesse C."/>
            <person name="Kuske C.R."/>
            <person name="Desiro A."/>
            <person name="Benucci G.M."/>
            <person name="Bonito G."/>
            <person name="Stajich J.E."/>
            <person name="Dunlap C."/>
            <person name="Arnold A.E."/>
            <person name="Porras-Alfaro A."/>
        </authorList>
    </citation>
    <scope>NUCLEOTIDE SEQUENCE [LARGE SCALE GENOMIC DNA]</scope>
    <source>
        <strain evidence="4 5">AZ0501</strain>
    </source>
</reference>
<dbReference type="AlphaFoldDB" id="A0A261XW52"/>
<evidence type="ECO:0000259" key="2">
    <source>
        <dbReference type="PROSITE" id="PS50821"/>
    </source>
</evidence>
<dbReference type="CDD" id="cd02846">
    <property type="entry name" value="PAZ_argonaute_like"/>
    <property type="match status" value="1"/>
</dbReference>
<dbReference type="Gene3D" id="3.40.50.2300">
    <property type="match status" value="1"/>
</dbReference>
<comment type="similarity">
    <text evidence="1">Belongs to the argonaute family.</text>
</comment>
<evidence type="ECO:0000313" key="4">
    <source>
        <dbReference type="EMBL" id="OZJ02548.1"/>
    </source>
</evidence>
<dbReference type="InterPro" id="IPR032474">
    <property type="entry name" value="Argonaute_N"/>
</dbReference>
<accession>A0A261XW52</accession>
<dbReference type="Pfam" id="PF16486">
    <property type="entry name" value="ArgoN"/>
    <property type="match status" value="1"/>
</dbReference>
<dbReference type="EMBL" id="MVBO01000144">
    <property type="protein sequence ID" value="OZJ02548.1"/>
    <property type="molecule type" value="Genomic_DNA"/>
</dbReference>
<dbReference type="PROSITE" id="PS50821">
    <property type="entry name" value="PAZ"/>
    <property type="match status" value="1"/>
</dbReference>
<dbReference type="PANTHER" id="PTHR22891">
    <property type="entry name" value="EUKARYOTIC TRANSLATION INITIATION FACTOR 2C"/>
    <property type="match status" value="1"/>
</dbReference>
<dbReference type="SMART" id="SM00949">
    <property type="entry name" value="PAZ"/>
    <property type="match status" value="1"/>
</dbReference>
<dbReference type="InterPro" id="IPR014811">
    <property type="entry name" value="ArgoL1"/>
</dbReference>
<dbReference type="Pfam" id="PF02170">
    <property type="entry name" value="PAZ"/>
    <property type="match status" value="1"/>
</dbReference>
<dbReference type="InterPro" id="IPR012337">
    <property type="entry name" value="RNaseH-like_sf"/>
</dbReference>
<dbReference type="Pfam" id="PF08699">
    <property type="entry name" value="ArgoL1"/>
    <property type="match status" value="1"/>
</dbReference>
<dbReference type="PROSITE" id="PS50822">
    <property type="entry name" value="PIWI"/>
    <property type="match status" value="1"/>
</dbReference>
<dbReference type="Gene3D" id="3.30.420.10">
    <property type="entry name" value="Ribonuclease H-like superfamily/Ribonuclease H"/>
    <property type="match status" value="1"/>
</dbReference>
<dbReference type="Pfam" id="PF02171">
    <property type="entry name" value="Piwi"/>
    <property type="match status" value="1"/>
</dbReference>
<dbReference type="SMART" id="SM00950">
    <property type="entry name" value="Piwi"/>
    <property type="match status" value="1"/>
</dbReference>
<dbReference type="Pfam" id="PF16488">
    <property type="entry name" value="ArgoL2"/>
    <property type="match status" value="1"/>
</dbReference>
<dbReference type="InterPro" id="IPR036085">
    <property type="entry name" value="PAZ_dom_sf"/>
</dbReference>
<feature type="domain" description="Piwi" evidence="3">
    <location>
        <begin position="413"/>
        <end position="714"/>
    </location>
</feature>
<dbReference type="InterPro" id="IPR003100">
    <property type="entry name" value="PAZ_dom"/>
</dbReference>
<dbReference type="SUPFAM" id="SSF53098">
    <property type="entry name" value="Ribonuclease H-like"/>
    <property type="match status" value="1"/>
</dbReference>
<dbReference type="InterPro" id="IPR036397">
    <property type="entry name" value="RNaseH_sf"/>
</dbReference>
<protein>
    <recommendedName>
        <fullName evidence="6">Piwi domain-containing protein</fullName>
    </recommendedName>
</protein>
<dbReference type="Proteomes" id="UP000242875">
    <property type="component" value="Unassembled WGS sequence"/>
</dbReference>
<dbReference type="CDD" id="cd04657">
    <property type="entry name" value="Piwi_ago-like"/>
    <property type="match status" value="1"/>
</dbReference>
<comment type="caution">
    <text evidence="4">The sequence shown here is derived from an EMBL/GenBank/DDBJ whole genome shotgun (WGS) entry which is preliminary data.</text>
</comment>
<dbReference type="InterPro" id="IPR032473">
    <property type="entry name" value="Argonaute_Mid_dom"/>
</dbReference>
<dbReference type="InterPro" id="IPR032472">
    <property type="entry name" value="ArgoL2"/>
</dbReference>
<evidence type="ECO:0008006" key="6">
    <source>
        <dbReference type="Google" id="ProtNLM"/>
    </source>
</evidence>
<sequence>MRRTLFITLPEDSGKPSKLAPRVFKLRIKKAGEINPEVLRRFLDGKRAMNNECLTAIMVLDVLIRYQPSLIYSTVGRSFFTRENYMSLGGGAEVWQGYYQSARPTKGRMMINLDVSATAYYEPIPLYQMVAKILGRRSVDDFRGGLSDRDRLRVEKAIKGLKIKVNHRGESSRQWKIMKLTPTSADRTVFDLGETGEKSDVASYFLKTYNKWLAYPFLPCVAVRKGTFLPMEVCEVVPGQRHIKKLNERQTAEMIKFTCQRPHERLQRIMNGVKTLEYDRNEYLKAFGMRIGRDNEVVNARVLPVPKVIYHKRSREAIVTPSFGVWNLRNKMVAEGATLKSWGVVCFAQPRDVPIGDIQRFVTEMCVTFQDTGMNVQQRQPPIMHADPNGNIEATLRELYLRTGNAVNYKPQILMCILPNTGVSLYGEVKRVADCIVGVNTQCIQAKHVRDVKKQYCANVCLKVNLKLGGTNSYIEDNDMPFLADGKSILFGADVTHPAPGDTTKPSIAAVCASMDTRASRYAAEIRVQPSRLEIIEGLAEMCKELLKKYYASTKIKPSRILFYRDGVSEGQFAEVMRSEVAAVRAACATLDKDYKPAITFVVIQKRHHARFFPLDRRDADKTGNCLPGTVIESGITHPTEFDFYLQSHAGLQGTSRPAHYQVLVDENKFTPDQLQDLTYKLCYLYGRATRAVSICPPAYYSHLVAFRARFHSKGESWSESDLTSEKSAGGAEQIQLDTIQSYGKVHSEVSKYMYFM</sequence>
<dbReference type="InterPro" id="IPR045246">
    <property type="entry name" value="Piwi_ago-like"/>
</dbReference>
<organism evidence="4 5">
    <name type="scientific">Bifiguratus adelaidae</name>
    <dbReference type="NCBI Taxonomy" id="1938954"/>
    <lineage>
        <taxon>Eukaryota</taxon>
        <taxon>Fungi</taxon>
        <taxon>Fungi incertae sedis</taxon>
        <taxon>Mucoromycota</taxon>
        <taxon>Mucoromycotina</taxon>
        <taxon>Endogonomycetes</taxon>
        <taxon>Endogonales</taxon>
        <taxon>Endogonales incertae sedis</taxon>
        <taxon>Bifiguratus</taxon>
    </lineage>
</organism>
<dbReference type="SMART" id="SM01163">
    <property type="entry name" value="DUF1785"/>
    <property type="match status" value="1"/>
</dbReference>
<dbReference type="InterPro" id="IPR003165">
    <property type="entry name" value="Piwi"/>
</dbReference>
<dbReference type="Gene3D" id="2.170.260.10">
    <property type="entry name" value="paz domain"/>
    <property type="match status" value="1"/>
</dbReference>
<dbReference type="GO" id="GO:0003723">
    <property type="term" value="F:RNA binding"/>
    <property type="evidence" value="ECO:0007669"/>
    <property type="project" value="InterPro"/>
</dbReference>
<dbReference type="Pfam" id="PF16487">
    <property type="entry name" value="ArgoMid"/>
    <property type="match status" value="1"/>
</dbReference>
<evidence type="ECO:0000313" key="5">
    <source>
        <dbReference type="Proteomes" id="UP000242875"/>
    </source>
</evidence>
<evidence type="ECO:0000256" key="1">
    <source>
        <dbReference type="RuleBase" id="RU361178"/>
    </source>
</evidence>
<dbReference type="OrthoDB" id="10252740at2759"/>
<feature type="domain" description="PAZ" evidence="2">
    <location>
        <begin position="125"/>
        <end position="238"/>
    </location>
</feature>
<gene>
    <name evidence="4" type="ORF">BZG36_04506</name>
</gene>
<dbReference type="SUPFAM" id="SSF101690">
    <property type="entry name" value="PAZ domain"/>
    <property type="match status" value="1"/>
</dbReference>